<dbReference type="EC" id="3.2.1.106" evidence="11"/>
<evidence type="ECO:0000256" key="5">
    <source>
        <dbReference type="ARBA" id="ARBA00022824"/>
    </source>
</evidence>
<dbReference type="GO" id="GO:0009311">
    <property type="term" value="P:oligosaccharide metabolic process"/>
    <property type="evidence" value="ECO:0007669"/>
    <property type="project" value="InterPro"/>
</dbReference>
<dbReference type="Gene3D" id="2.70.98.110">
    <property type="entry name" value="Glycosyl hydrolase family 63, N-terminal domain"/>
    <property type="match status" value="1"/>
</dbReference>
<protein>
    <recommendedName>
        <fullName evidence="11">mannosyl-oligosaccharide glucosidase</fullName>
        <ecNumber evidence="11">3.2.1.106</ecNumber>
    </recommendedName>
</protein>
<keyword evidence="8" id="KW-0472">Membrane</keyword>
<evidence type="ECO:0000256" key="3">
    <source>
        <dbReference type="ARBA" id="ARBA00022692"/>
    </source>
</evidence>
<evidence type="ECO:0000313" key="13">
    <source>
        <dbReference type="EMBL" id="CAF5222528.1"/>
    </source>
</evidence>
<evidence type="ECO:0000256" key="11">
    <source>
        <dbReference type="ARBA" id="ARBA00038888"/>
    </source>
</evidence>
<evidence type="ECO:0000256" key="4">
    <source>
        <dbReference type="ARBA" id="ARBA00022801"/>
    </source>
</evidence>
<dbReference type="GO" id="GO:0004573">
    <property type="term" value="F:Glc3Man9GlcNAc2 oligosaccharide glucosidase activity"/>
    <property type="evidence" value="ECO:0007669"/>
    <property type="project" value="UniProtKB-EC"/>
</dbReference>
<proteinExistence type="inferred from homology"/>
<keyword evidence="9" id="KW-0325">Glycoprotein</keyword>
<dbReference type="PANTHER" id="PTHR10412:SF11">
    <property type="entry name" value="MANNOSYL-OLIGOSACCHARIDE GLUCOSIDASE"/>
    <property type="match status" value="1"/>
</dbReference>
<evidence type="ECO:0000256" key="1">
    <source>
        <dbReference type="ARBA" id="ARBA00004648"/>
    </source>
</evidence>
<dbReference type="GO" id="GO:0005789">
    <property type="term" value="C:endoplasmic reticulum membrane"/>
    <property type="evidence" value="ECO:0007669"/>
    <property type="project" value="UniProtKB-SubCell"/>
</dbReference>
<feature type="domain" description="Glycosyl hydrolase family 63 C-terminal" evidence="12">
    <location>
        <begin position="55"/>
        <end position="169"/>
    </location>
</feature>
<comment type="subcellular location">
    <subcellularLocation>
        <location evidence="1">Endoplasmic reticulum membrane</location>
        <topology evidence="1">Single-pass type II membrane protein</topology>
    </subcellularLocation>
</comment>
<reference evidence="13" key="1">
    <citation type="submission" date="2021-02" db="EMBL/GenBank/DDBJ databases">
        <authorList>
            <person name="Nowell W R."/>
        </authorList>
    </citation>
    <scope>NUCLEOTIDE SEQUENCE</scope>
</reference>
<gene>
    <name evidence="13" type="ORF">SMN809_LOCUS82880</name>
</gene>
<keyword evidence="4" id="KW-0378">Hydrolase</keyword>
<name>A0A8S3JV76_9BILA</name>
<organism evidence="13 14">
    <name type="scientific">Rotaria magnacalcarata</name>
    <dbReference type="NCBI Taxonomy" id="392030"/>
    <lineage>
        <taxon>Eukaryota</taxon>
        <taxon>Metazoa</taxon>
        <taxon>Spiralia</taxon>
        <taxon>Gnathifera</taxon>
        <taxon>Rotifera</taxon>
        <taxon>Eurotatoria</taxon>
        <taxon>Bdelloidea</taxon>
        <taxon>Philodinida</taxon>
        <taxon>Philodinidae</taxon>
        <taxon>Rotaria</taxon>
    </lineage>
</organism>
<dbReference type="InterPro" id="IPR008928">
    <property type="entry name" value="6-hairpin_glycosidase_sf"/>
</dbReference>
<dbReference type="PANTHER" id="PTHR10412">
    <property type="entry name" value="MANNOSYL-OLIGOSACCHARIDE GLUCOSIDASE"/>
    <property type="match status" value="1"/>
</dbReference>
<evidence type="ECO:0000313" key="14">
    <source>
        <dbReference type="Proteomes" id="UP000676336"/>
    </source>
</evidence>
<evidence type="ECO:0000256" key="9">
    <source>
        <dbReference type="ARBA" id="ARBA00023180"/>
    </source>
</evidence>
<keyword evidence="6" id="KW-0735">Signal-anchor</keyword>
<dbReference type="Proteomes" id="UP000676336">
    <property type="component" value="Unassembled WGS sequence"/>
</dbReference>
<dbReference type="InterPro" id="IPR038518">
    <property type="entry name" value="Glyco_hydro_63N_sf"/>
</dbReference>
<dbReference type="InterPro" id="IPR031335">
    <property type="entry name" value="Glyco_hydro_63_C"/>
</dbReference>
<dbReference type="InterPro" id="IPR012341">
    <property type="entry name" value="6hp_glycosidase-like_sf"/>
</dbReference>
<evidence type="ECO:0000259" key="12">
    <source>
        <dbReference type="Pfam" id="PF03200"/>
    </source>
</evidence>
<keyword evidence="7" id="KW-1133">Transmembrane helix</keyword>
<dbReference type="AlphaFoldDB" id="A0A8S3JV76"/>
<dbReference type="SUPFAM" id="SSF48208">
    <property type="entry name" value="Six-hairpin glycosidases"/>
    <property type="match status" value="1"/>
</dbReference>
<evidence type="ECO:0000256" key="2">
    <source>
        <dbReference type="ARBA" id="ARBA00010833"/>
    </source>
</evidence>
<dbReference type="InterPro" id="IPR004888">
    <property type="entry name" value="Glycoside_hydrolase_63"/>
</dbReference>
<feature type="non-terminal residue" evidence="13">
    <location>
        <position position="1"/>
    </location>
</feature>
<dbReference type="Pfam" id="PF03200">
    <property type="entry name" value="Glyco_hydro_63"/>
    <property type="match status" value="1"/>
</dbReference>
<sequence>KQPFFILADQTLKDSEPNTFFIQITLRQPVADEVFSFDIIYQSESSAREREQDLTGLYFNEELVRLQKQFDQRFETIFQLKTKQKMDETKINFARSTLSNLIGGISYFTGQSLVAKPGQQTPDQYFTTSLYTAVPSRSFFPRGFLWDEGFHNLLIARWNQNITIDILKH</sequence>
<keyword evidence="3" id="KW-0812">Transmembrane</keyword>
<feature type="non-terminal residue" evidence="13">
    <location>
        <position position="169"/>
    </location>
</feature>
<dbReference type="Gene3D" id="1.50.10.10">
    <property type="match status" value="1"/>
</dbReference>
<evidence type="ECO:0000256" key="10">
    <source>
        <dbReference type="ARBA" id="ARBA00023295"/>
    </source>
</evidence>
<accession>A0A8S3JV76</accession>
<comment type="caution">
    <text evidence="13">The sequence shown here is derived from an EMBL/GenBank/DDBJ whole genome shotgun (WGS) entry which is preliminary data.</text>
</comment>
<comment type="similarity">
    <text evidence="2">Belongs to the glycosyl hydrolase 63 family.</text>
</comment>
<evidence type="ECO:0000256" key="6">
    <source>
        <dbReference type="ARBA" id="ARBA00022968"/>
    </source>
</evidence>
<keyword evidence="10" id="KW-0326">Glycosidase</keyword>
<keyword evidence="5" id="KW-0256">Endoplasmic reticulum</keyword>
<evidence type="ECO:0000256" key="8">
    <source>
        <dbReference type="ARBA" id="ARBA00023136"/>
    </source>
</evidence>
<dbReference type="GO" id="GO:0006487">
    <property type="term" value="P:protein N-linked glycosylation"/>
    <property type="evidence" value="ECO:0007669"/>
    <property type="project" value="TreeGrafter"/>
</dbReference>
<evidence type="ECO:0000256" key="7">
    <source>
        <dbReference type="ARBA" id="ARBA00022989"/>
    </source>
</evidence>
<dbReference type="EMBL" id="CAJOBI010353367">
    <property type="protein sequence ID" value="CAF5222528.1"/>
    <property type="molecule type" value="Genomic_DNA"/>
</dbReference>